<sequence length="238" mass="25839">MSTKLVLPILFALLFVSCEVDPYEETSGKTLEIGSLSKKTLSDALKDGQHWVEAADGTIYWDENATSQGTTKPGETYLGPNVLVGTHNRDSNLNEPINSAKFQLYLEKNKNGSSAEIMGNTVPADVKKYGTLAEGLYPARVQGRRSYIERGDEDLAIIINEGRSVPTAPGSPKTSMTGIFFHSGNDHRKSLHDSKGNAYSAGCQTSGCGPDSRPLHNEFMNTAGSKFNGSYYLRPNPN</sequence>
<evidence type="ECO:0000313" key="2">
    <source>
        <dbReference type="Proteomes" id="UP000307507"/>
    </source>
</evidence>
<dbReference type="OrthoDB" id="997343at2"/>
<dbReference type="AlphaFoldDB" id="A0A4S4A4A2"/>
<dbReference type="Proteomes" id="UP000307507">
    <property type="component" value="Unassembled WGS sequence"/>
</dbReference>
<name>A0A4S4A4A2_9FLAO</name>
<comment type="caution">
    <text evidence="1">The sequence shown here is derived from an EMBL/GenBank/DDBJ whole genome shotgun (WGS) entry which is preliminary data.</text>
</comment>
<reference evidence="1 2" key="1">
    <citation type="submission" date="2019-04" db="EMBL/GenBank/DDBJ databases">
        <title>Flavobacterium sp. nov. isolated from construction timber.</title>
        <authorList>
            <person name="Lin S.-Y."/>
            <person name="Chang C.-T."/>
            <person name="Young C.-C."/>
        </authorList>
    </citation>
    <scope>NUCLEOTIDE SEQUENCE [LARGE SCALE GENOMIC DNA]</scope>
    <source>
        <strain evidence="1 2">CC-CTC003</strain>
    </source>
</reference>
<keyword evidence="2" id="KW-1185">Reference proteome</keyword>
<dbReference type="RefSeq" id="WP_136401310.1">
    <property type="nucleotide sequence ID" value="NZ_SSNZ01000001.1"/>
</dbReference>
<gene>
    <name evidence="1" type="ORF">E6C50_00810</name>
</gene>
<dbReference type="EMBL" id="SSNZ01000001">
    <property type="protein sequence ID" value="THF52785.1"/>
    <property type="molecule type" value="Genomic_DNA"/>
</dbReference>
<proteinExistence type="predicted"/>
<dbReference type="PROSITE" id="PS51257">
    <property type="entry name" value="PROKAR_LIPOPROTEIN"/>
    <property type="match status" value="1"/>
</dbReference>
<protein>
    <submittedName>
        <fullName evidence="1">Uncharacterized protein</fullName>
    </submittedName>
</protein>
<organism evidence="1 2">
    <name type="scientific">Flavobacterium supellecticarium</name>
    <dbReference type="NCBI Taxonomy" id="2565924"/>
    <lineage>
        <taxon>Bacteria</taxon>
        <taxon>Pseudomonadati</taxon>
        <taxon>Bacteroidota</taxon>
        <taxon>Flavobacteriia</taxon>
        <taxon>Flavobacteriales</taxon>
        <taxon>Flavobacteriaceae</taxon>
        <taxon>Flavobacterium</taxon>
    </lineage>
</organism>
<evidence type="ECO:0000313" key="1">
    <source>
        <dbReference type="EMBL" id="THF52785.1"/>
    </source>
</evidence>
<accession>A0A4S4A4A2</accession>